<accession>A0A7W8AP84</accession>
<dbReference type="EMBL" id="JACHJD010000002">
    <property type="protein sequence ID" value="MBB5101987.1"/>
    <property type="molecule type" value="Genomic_DNA"/>
</dbReference>
<keyword evidence="3" id="KW-1185">Reference proteome</keyword>
<reference evidence="2 3" key="1">
    <citation type="submission" date="2020-08" db="EMBL/GenBank/DDBJ databases">
        <title>Genomic Encyclopedia of Type Strains, Phase III (KMG-III): the genomes of soil and plant-associated and newly described type strains.</title>
        <authorList>
            <person name="Whitman W."/>
        </authorList>
    </citation>
    <scope>NUCLEOTIDE SEQUENCE [LARGE SCALE GENOMIC DNA]</scope>
    <source>
        <strain evidence="2 3">CECT 3146</strain>
    </source>
</reference>
<feature type="compositionally biased region" description="Pro residues" evidence="1">
    <location>
        <begin position="1"/>
        <end position="12"/>
    </location>
</feature>
<protein>
    <submittedName>
        <fullName evidence="2">Uncharacterized protein</fullName>
    </submittedName>
</protein>
<evidence type="ECO:0000313" key="3">
    <source>
        <dbReference type="Proteomes" id="UP000549009"/>
    </source>
</evidence>
<gene>
    <name evidence="2" type="ORF">FHS40_001040</name>
</gene>
<feature type="region of interest" description="Disordered" evidence="1">
    <location>
        <begin position="1"/>
        <end position="22"/>
    </location>
</feature>
<dbReference type="Proteomes" id="UP000549009">
    <property type="component" value="Unassembled WGS sequence"/>
</dbReference>
<name>A0A7W8AP84_STRST</name>
<evidence type="ECO:0000313" key="2">
    <source>
        <dbReference type="EMBL" id="MBB5101987.1"/>
    </source>
</evidence>
<sequence>MTDDFSPPPRPAAAPAVAHAARVRDTAFGRRAADVRGTP</sequence>
<dbReference type="AlphaFoldDB" id="A0A7W8AP84"/>
<evidence type="ECO:0000256" key="1">
    <source>
        <dbReference type="SAM" id="MobiDB-lite"/>
    </source>
</evidence>
<comment type="caution">
    <text evidence="2">The sequence shown here is derived from an EMBL/GenBank/DDBJ whole genome shotgun (WGS) entry which is preliminary data.</text>
</comment>
<organism evidence="2 3">
    <name type="scientific">Streptomyces spectabilis</name>
    <dbReference type="NCBI Taxonomy" id="68270"/>
    <lineage>
        <taxon>Bacteria</taxon>
        <taxon>Bacillati</taxon>
        <taxon>Actinomycetota</taxon>
        <taxon>Actinomycetes</taxon>
        <taxon>Kitasatosporales</taxon>
        <taxon>Streptomycetaceae</taxon>
        <taxon>Streptomyces</taxon>
    </lineage>
</organism>
<proteinExistence type="predicted"/>